<dbReference type="RefSeq" id="WP_186773664.1">
    <property type="nucleotide sequence ID" value="NZ_JACOMF010000094.1"/>
</dbReference>
<name>A0A9X0UFF8_9PROT</name>
<accession>A0A9X0UFF8</accession>
<gene>
    <name evidence="4" type="ORF">H7965_27110</name>
</gene>
<organism evidence="4 5">
    <name type="scientific">Siccirubricoccus deserti</name>
    <dbReference type="NCBI Taxonomy" id="2013562"/>
    <lineage>
        <taxon>Bacteria</taxon>
        <taxon>Pseudomonadati</taxon>
        <taxon>Pseudomonadota</taxon>
        <taxon>Alphaproteobacteria</taxon>
        <taxon>Acetobacterales</taxon>
        <taxon>Roseomonadaceae</taxon>
        <taxon>Siccirubricoccus</taxon>
    </lineage>
</organism>
<dbReference type="InterPro" id="IPR011006">
    <property type="entry name" value="CheY-like_superfamily"/>
</dbReference>
<dbReference type="PANTHER" id="PTHR44591:SF24">
    <property type="entry name" value="PROTEIN-GLUTAMATE METHYLESTERASE_PROTEIN-GLUTAMINE GLUTAMINASE 1"/>
    <property type="match status" value="1"/>
</dbReference>
<evidence type="ECO:0000313" key="4">
    <source>
        <dbReference type="EMBL" id="MBC4018924.1"/>
    </source>
</evidence>
<dbReference type="Proteomes" id="UP000600101">
    <property type="component" value="Unassembled WGS sequence"/>
</dbReference>
<protein>
    <submittedName>
        <fullName evidence="4">Response regulator</fullName>
    </submittedName>
</protein>
<dbReference type="PROSITE" id="PS50110">
    <property type="entry name" value="RESPONSE_REGULATORY"/>
    <property type="match status" value="1"/>
</dbReference>
<keyword evidence="1 2" id="KW-0597">Phosphoprotein</keyword>
<evidence type="ECO:0000256" key="2">
    <source>
        <dbReference type="PROSITE-ProRule" id="PRU00169"/>
    </source>
</evidence>
<dbReference type="Pfam" id="PF00072">
    <property type="entry name" value="Response_reg"/>
    <property type="match status" value="1"/>
</dbReference>
<dbReference type="PANTHER" id="PTHR44591">
    <property type="entry name" value="STRESS RESPONSE REGULATOR PROTEIN 1"/>
    <property type="match status" value="1"/>
</dbReference>
<dbReference type="InterPro" id="IPR050595">
    <property type="entry name" value="Bact_response_regulator"/>
</dbReference>
<dbReference type="SUPFAM" id="SSF52172">
    <property type="entry name" value="CheY-like"/>
    <property type="match status" value="1"/>
</dbReference>
<dbReference type="GO" id="GO:0000160">
    <property type="term" value="P:phosphorelay signal transduction system"/>
    <property type="evidence" value="ECO:0007669"/>
    <property type="project" value="InterPro"/>
</dbReference>
<dbReference type="EMBL" id="JACOMF010000094">
    <property type="protein sequence ID" value="MBC4018924.1"/>
    <property type="molecule type" value="Genomic_DNA"/>
</dbReference>
<evidence type="ECO:0000259" key="3">
    <source>
        <dbReference type="PROSITE" id="PS50110"/>
    </source>
</evidence>
<feature type="modified residue" description="4-aspartylphosphate" evidence="2">
    <location>
        <position position="58"/>
    </location>
</feature>
<evidence type="ECO:0000256" key="1">
    <source>
        <dbReference type="ARBA" id="ARBA00022553"/>
    </source>
</evidence>
<keyword evidence="5" id="KW-1185">Reference proteome</keyword>
<proteinExistence type="predicted"/>
<dbReference type="InterPro" id="IPR001789">
    <property type="entry name" value="Sig_transdc_resp-reg_receiver"/>
</dbReference>
<dbReference type="SMART" id="SM00448">
    <property type="entry name" value="REC"/>
    <property type="match status" value="1"/>
</dbReference>
<evidence type="ECO:0000313" key="5">
    <source>
        <dbReference type="Proteomes" id="UP000600101"/>
    </source>
</evidence>
<feature type="domain" description="Response regulatory" evidence="3">
    <location>
        <begin position="8"/>
        <end position="118"/>
    </location>
</feature>
<reference evidence="4" key="1">
    <citation type="submission" date="2020-08" db="EMBL/GenBank/DDBJ databases">
        <authorList>
            <person name="Hu Y."/>
            <person name="Nguyen S.V."/>
            <person name="Li F."/>
            <person name="Fanning S."/>
        </authorList>
    </citation>
    <scope>NUCLEOTIDE SEQUENCE</scope>
    <source>
        <strain evidence="4">SYSU D8009</strain>
    </source>
</reference>
<comment type="caution">
    <text evidence="4">The sequence shown here is derived from an EMBL/GenBank/DDBJ whole genome shotgun (WGS) entry which is preliminary data.</text>
</comment>
<dbReference type="AlphaFoldDB" id="A0A9X0UFF8"/>
<dbReference type="Gene3D" id="3.40.50.2300">
    <property type="match status" value="1"/>
</dbReference>
<sequence>MDDLSGLRVLLVEDEGGVALLIEDMLEELGCVMVASAARLGRAYEAVQSKVLDLVVLDVNVAGETSFDFARMLVARGTPFVFSTGYGVGGLPVDLQNQLVLAKPFSLSDLRRSIKAALPKCTSDQPRNGACL</sequence>